<keyword evidence="5" id="KW-1185">Reference proteome</keyword>
<protein>
    <recommendedName>
        <fullName evidence="2">ubiquitinyl hydrolase 1</fullName>
        <ecNumber evidence="2">3.4.19.12</ecNumber>
    </recommendedName>
</protein>
<reference evidence="4" key="1">
    <citation type="journal article" date="2021" name="Sci. Adv.">
        <title>The American lobster genome reveals insights on longevity, neural, and immune adaptations.</title>
        <authorList>
            <person name="Polinski J.M."/>
            <person name="Zimin A.V."/>
            <person name="Clark K.F."/>
            <person name="Kohn A.B."/>
            <person name="Sadowski N."/>
            <person name="Timp W."/>
            <person name="Ptitsyn A."/>
            <person name="Khanna P."/>
            <person name="Romanova D.Y."/>
            <person name="Williams P."/>
            <person name="Greenwood S.J."/>
            <person name="Moroz L.L."/>
            <person name="Walt D.R."/>
            <person name="Bodnar A.G."/>
        </authorList>
    </citation>
    <scope>NUCLEOTIDE SEQUENCE</scope>
    <source>
        <strain evidence="4">GMGI-L3</strain>
    </source>
</reference>
<dbReference type="EMBL" id="JAHLQT010026447">
    <property type="protein sequence ID" value="KAG7163553.1"/>
    <property type="molecule type" value="Genomic_DNA"/>
</dbReference>
<gene>
    <name evidence="4" type="primary">Usp2-L1</name>
    <name evidence="4" type="ORF">Hamer_G002751</name>
</gene>
<dbReference type="PANTHER" id="PTHR21646">
    <property type="entry name" value="UBIQUITIN CARBOXYL-TERMINAL HYDROLASE"/>
    <property type="match status" value="1"/>
</dbReference>
<evidence type="ECO:0000313" key="4">
    <source>
        <dbReference type="EMBL" id="KAG7163553.1"/>
    </source>
</evidence>
<dbReference type="InterPro" id="IPR001394">
    <property type="entry name" value="Peptidase_C19_UCH"/>
</dbReference>
<dbReference type="EC" id="3.4.19.12" evidence="2"/>
<dbReference type="Proteomes" id="UP000747542">
    <property type="component" value="Unassembled WGS sequence"/>
</dbReference>
<dbReference type="PROSITE" id="PS50235">
    <property type="entry name" value="USP_3"/>
    <property type="match status" value="1"/>
</dbReference>
<proteinExistence type="predicted"/>
<comment type="catalytic activity">
    <reaction evidence="1">
        <text>Thiol-dependent hydrolysis of ester, thioester, amide, peptide and isopeptide bonds formed by the C-terminal Gly of ubiquitin (a 76-residue protein attached to proteins as an intracellular targeting signal).</text>
        <dbReference type="EC" id="3.4.19.12"/>
    </reaction>
</comment>
<keyword evidence="4" id="KW-0378">Hydrolase</keyword>
<dbReference type="PANTHER" id="PTHR21646:SF23">
    <property type="entry name" value="UBIQUITIN CARBOXYL-TERMINAL HYDROLASE USP2"/>
    <property type="match status" value="1"/>
</dbReference>
<evidence type="ECO:0000256" key="1">
    <source>
        <dbReference type="ARBA" id="ARBA00000707"/>
    </source>
</evidence>
<dbReference type="SUPFAM" id="SSF54001">
    <property type="entry name" value="Cysteine proteinases"/>
    <property type="match status" value="1"/>
</dbReference>
<dbReference type="InterPro" id="IPR028889">
    <property type="entry name" value="USP"/>
</dbReference>
<feature type="non-terminal residue" evidence="4">
    <location>
        <position position="1"/>
    </location>
</feature>
<evidence type="ECO:0000259" key="3">
    <source>
        <dbReference type="PROSITE" id="PS50235"/>
    </source>
</evidence>
<sequence length="77" mass="8872">MHLKRFSPLERWRGKLSCTVEFPLESLDLSKYASNSSSSPYYNLIGVANHSGTTYSGHYTAYCKHPYSCTWHEYNDS</sequence>
<accession>A0A8J5MTM6</accession>
<dbReference type="Pfam" id="PF00443">
    <property type="entry name" value="UCH"/>
    <property type="match status" value="1"/>
</dbReference>
<dbReference type="InterPro" id="IPR018200">
    <property type="entry name" value="USP_CS"/>
</dbReference>
<organism evidence="4 5">
    <name type="scientific">Homarus americanus</name>
    <name type="common">American lobster</name>
    <dbReference type="NCBI Taxonomy" id="6706"/>
    <lineage>
        <taxon>Eukaryota</taxon>
        <taxon>Metazoa</taxon>
        <taxon>Ecdysozoa</taxon>
        <taxon>Arthropoda</taxon>
        <taxon>Crustacea</taxon>
        <taxon>Multicrustacea</taxon>
        <taxon>Malacostraca</taxon>
        <taxon>Eumalacostraca</taxon>
        <taxon>Eucarida</taxon>
        <taxon>Decapoda</taxon>
        <taxon>Pleocyemata</taxon>
        <taxon>Astacidea</taxon>
        <taxon>Nephropoidea</taxon>
        <taxon>Nephropidae</taxon>
        <taxon>Homarus</taxon>
    </lineage>
</organism>
<dbReference type="GO" id="GO:0004843">
    <property type="term" value="F:cysteine-type deubiquitinase activity"/>
    <property type="evidence" value="ECO:0007669"/>
    <property type="project" value="UniProtKB-EC"/>
</dbReference>
<dbReference type="InterPro" id="IPR050185">
    <property type="entry name" value="Ub_carboxyl-term_hydrolase"/>
</dbReference>
<feature type="domain" description="USP" evidence="3">
    <location>
        <begin position="1"/>
        <end position="77"/>
    </location>
</feature>
<dbReference type="GO" id="GO:0016579">
    <property type="term" value="P:protein deubiquitination"/>
    <property type="evidence" value="ECO:0007669"/>
    <property type="project" value="InterPro"/>
</dbReference>
<dbReference type="PROSITE" id="PS00973">
    <property type="entry name" value="USP_2"/>
    <property type="match status" value="1"/>
</dbReference>
<name>A0A8J5MTM6_HOMAM</name>
<evidence type="ECO:0000313" key="5">
    <source>
        <dbReference type="Proteomes" id="UP000747542"/>
    </source>
</evidence>
<comment type="caution">
    <text evidence="4">The sequence shown here is derived from an EMBL/GenBank/DDBJ whole genome shotgun (WGS) entry which is preliminary data.</text>
</comment>
<dbReference type="InterPro" id="IPR038765">
    <property type="entry name" value="Papain-like_cys_pep_sf"/>
</dbReference>
<evidence type="ECO:0000256" key="2">
    <source>
        <dbReference type="ARBA" id="ARBA00012759"/>
    </source>
</evidence>
<dbReference type="AlphaFoldDB" id="A0A8J5MTM6"/>
<dbReference type="Gene3D" id="3.90.70.10">
    <property type="entry name" value="Cysteine proteinases"/>
    <property type="match status" value="1"/>
</dbReference>